<dbReference type="InterPro" id="IPR001683">
    <property type="entry name" value="PX_dom"/>
</dbReference>
<keyword evidence="6" id="KW-1185">Reference proteome</keyword>
<dbReference type="Gene3D" id="3.30.1520.10">
    <property type="entry name" value="Phox-like domain"/>
    <property type="match status" value="1"/>
</dbReference>
<dbReference type="InterPro" id="IPR032675">
    <property type="entry name" value="LRR_dom_sf"/>
</dbReference>
<dbReference type="Pfam" id="PF12799">
    <property type="entry name" value="LRR_4"/>
    <property type="match status" value="2"/>
</dbReference>
<accession>A0ABP0FFX1</accession>
<dbReference type="SUPFAM" id="SSF52075">
    <property type="entry name" value="Outer arm dynein light chain 1"/>
    <property type="match status" value="1"/>
</dbReference>
<feature type="domain" description="PX" evidence="4">
    <location>
        <begin position="1"/>
        <end position="111"/>
    </location>
</feature>
<dbReference type="InterPro" id="IPR057714">
    <property type="entry name" value="PH_NISCH_C"/>
</dbReference>
<keyword evidence="1" id="KW-0433">Leucine-rich repeat</keyword>
<gene>
    <name evidence="5" type="ORF">CVLEPA_LOCUS8498</name>
</gene>
<comment type="caution">
    <text evidence="5">The sequence shown here is derived from an EMBL/GenBank/DDBJ whole genome shotgun (WGS) entry which is preliminary data.</text>
</comment>
<evidence type="ECO:0000313" key="5">
    <source>
        <dbReference type="EMBL" id="CAK8678580.1"/>
    </source>
</evidence>
<reference evidence="5 6" key="1">
    <citation type="submission" date="2024-02" db="EMBL/GenBank/DDBJ databases">
        <authorList>
            <person name="Daric V."/>
            <person name="Darras S."/>
        </authorList>
    </citation>
    <scope>NUCLEOTIDE SEQUENCE [LARGE SCALE GENOMIC DNA]</scope>
</reference>
<feature type="region of interest" description="Disordered" evidence="3">
    <location>
        <begin position="454"/>
        <end position="477"/>
    </location>
</feature>
<dbReference type="PANTHER" id="PTHR15454">
    <property type="entry name" value="NISCHARIN RELATED"/>
    <property type="match status" value="1"/>
</dbReference>
<feature type="region of interest" description="Disordered" evidence="3">
    <location>
        <begin position="546"/>
        <end position="566"/>
    </location>
</feature>
<dbReference type="SMART" id="SM00365">
    <property type="entry name" value="LRR_SD22"/>
    <property type="match status" value="4"/>
</dbReference>
<dbReference type="EMBL" id="CAWYQH010000057">
    <property type="protein sequence ID" value="CAK8678580.1"/>
    <property type="molecule type" value="Genomic_DNA"/>
</dbReference>
<dbReference type="SUPFAM" id="SSF64268">
    <property type="entry name" value="PX domain"/>
    <property type="match status" value="1"/>
</dbReference>
<evidence type="ECO:0000313" key="6">
    <source>
        <dbReference type="Proteomes" id="UP001642483"/>
    </source>
</evidence>
<name>A0ABP0FFX1_CLALP</name>
<dbReference type="InterPro" id="IPR003591">
    <property type="entry name" value="Leu-rich_rpt_typical-subtyp"/>
</dbReference>
<dbReference type="PANTHER" id="PTHR15454:SF35">
    <property type="entry name" value="NISCHARIN"/>
    <property type="match status" value="1"/>
</dbReference>
<keyword evidence="2" id="KW-0677">Repeat</keyword>
<evidence type="ECO:0000256" key="3">
    <source>
        <dbReference type="SAM" id="MobiDB-lite"/>
    </source>
</evidence>
<evidence type="ECO:0000256" key="2">
    <source>
        <dbReference type="ARBA" id="ARBA00022737"/>
    </source>
</evidence>
<sequence length="1183" mass="133242">MVTESLVYVTESKQVDDYTEYTIEVHHVGFIWTVKHRYSEFKEIHDVLRSKDPSLEKSLLPPKKIFGKMSATFIDKRRVELEAYLQVLVQQKYINRLPRPLRKFLHFHLYDVEMICQYLAVSFYENGDKVLESGSSYTLTPLELWCITERLMLKKPQDVDDPKYDFGHVLDFVQKLKHLHIKCTKGFIDASNVVAEDLLFDLSVFHSLQQLIVDDCGPNQVTCLASLHNTISSLSVHQSLKDLQSALTGGCGVEDYILNWSKLITADFSNNSISSLDASLKLLTCVEFLDLSKNNITKIENLEHLSSLTFLDLSSNKIEDISLAHAKLGNVKTLNLSQNRLHSLEGLGKLYSLETVDISENFISKITEVDHIASLPCLAKINLANNSISHDFDYRTQTLSRFGSRACEVCLDNVESTQKELDTAAVLHAIVKSRRASSQKSNIASHRNFGISSPIRIHHKKDHSGGSNTIMSAPGRLRYSNSSENQLLHTNVPQSDFGSPDVYQQPLPVSPKDNILSDSSLINPFKASSQSSQSCIDAKLETAELDKNESNEEIDNIPPVKFSDPELSSQNSKIVLIEQVKDEEEEDEIHPTSEVADLSSEVHQDKGHLCYNAGEPKENEQLVSGLSELGIDDGEAIFQSSSNQLKICKDESKRQSSVEDLKPLLEIPTDVEDIEENKDAVTTLQDKQSIESLSENVAISSEVTEASAHYILENKSRAHTAPLYRKLHGEEQCSWPRSSSVNGESGLFPIKPDFNSNINACPQNIDLQNNDSSVEPIESILSVSERTTSNRTEYFKNDDIQQKVNDSSSHSLSNPALHTSLCRFYVSPVMNLQFASPPMHHLSMYNQSQLLHYFTSSVGEVSSETLLYVTWCDVVFHGRPRNNVTCAIFLSTRALYLLMDVEESIFENILTLETFDHCRDPSKLRSLRLPLTECATSTLSQVVVGLFKQYVRITGSTSNDTFTFLTRSSKETDNITRYLLQVLDGSSQTTAKSDVESILDRCELLEDFETTLSRSGVRFTLCNEESMTEFNFASAEIQRQIEKRSSSNEFELVLYSLVHLVHENGSTLLKSFILTSDYCCLCEEDLVSYPLPDFALTPPECQRHTSLQIASLADVQYLQIDGVVGFDVTICMQFNLDSSNPAQWRLSFRDYTEREKMIRLFSHQFEAVNSEKLPINVCPSFSP</sequence>
<dbReference type="Gene3D" id="3.80.10.10">
    <property type="entry name" value="Ribonuclease Inhibitor"/>
    <property type="match status" value="1"/>
</dbReference>
<dbReference type="SMART" id="SM00312">
    <property type="entry name" value="PX"/>
    <property type="match status" value="1"/>
</dbReference>
<dbReference type="InterPro" id="IPR036871">
    <property type="entry name" value="PX_dom_sf"/>
</dbReference>
<dbReference type="Proteomes" id="UP001642483">
    <property type="component" value="Unassembled WGS sequence"/>
</dbReference>
<dbReference type="SMART" id="SM00369">
    <property type="entry name" value="LRR_TYP"/>
    <property type="match status" value="3"/>
</dbReference>
<dbReference type="Pfam" id="PF25625">
    <property type="entry name" value="PH_NISCH_C"/>
    <property type="match status" value="1"/>
</dbReference>
<protein>
    <recommendedName>
        <fullName evidence="4">PX domain-containing protein</fullName>
    </recommendedName>
</protein>
<organism evidence="5 6">
    <name type="scientific">Clavelina lepadiformis</name>
    <name type="common">Light-bulb sea squirt</name>
    <name type="synonym">Ascidia lepadiformis</name>
    <dbReference type="NCBI Taxonomy" id="159417"/>
    <lineage>
        <taxon>Eukaryota</taxon>
        <taxon>Metazoa</taxon>
        <taxon>Chordata</taxon>
        <taxon>Tunicata</taxon>
        <taxon>Ascidiacea</taxon>
        <taxon>Aplousobranchia</taxon>
        <taxon>Clavelinidae</taxon>
        <taxon>Clavelina</taxon>
    </lineage>
</organism>
<evidence type="ECO:0000259" key="4">
    <source>
        <dbReference type="PROSITE" id="PS50195"/>
    </source>
</evidence>
<evidence type="ECO:0000256" key="1">
    <source>
        <dbReference type="ARBA" id="ARBA00022614"/>
    </source>
</evidence>
<dbReference type="PROSITE" id="PS51450">
    <property type="entry name" value="LRR"/>
    <property type="match status" value="3"/>
</dbReference>
<proteinExistence type="predicted"/>
<dbReference type="PROSITE" id="PS50195">
    <property type="entry name" value="PX"/>
    <property type="match status" value="1"/>
</dbReference>
<dbReference type="Pfam" id="PF00787">
    <property type="entry name" value="PX"/>
    <property type="match status" value="1"/>
</dbReference>
<dbReference type="InterPro" id="IPR025875">
    <property type="entry name" value="Leu-rich_rpt_4"/>
</dbReference>
<dbReference type="InterPro" id="IPR001611">
    <property type="entry name" value="Leu-rich_rpt"/>
</dbReference>